<evidence type="ECO:0000313" key="4">
    <source>
        <dbReference type="Proteomes" id="UP000242855"/>
    </source>
</evidence>
<keyword evidence="2" id="KW-1133">Transmembrane helix</keyword>
<evidence type="ECO:0000256" key="1">
    <source>
        <dbReference type="SAM" id="Coils"/>
    </source>
</evidence>
<dbReference type="GeneID" id="96780722"/>
<dbReference type="RefSeq" id="WP_098028392.1">
    <property type="nucleotide sequence ID" value="NZ_CP022378.1"/>
</dbReference>
<accession>A0A250E7D2</accession>
<feature type="transmembrane region" description="Helical" evidence="2">
    <location>
        <begin position="20"/>
        <end position="41"/>
    </location>
</feature>
<protein>
    <submittedName>
        <fullName evidence="3">Uncharacterized protein</fullName>
    </submittedName>
</protein>
<reference evidence="3 4" key="1">
    <citation type="journal article" date="2017" name="Genome Announc.">
        <title>Twelve Complete Reference Genomes of Clinical Isolates in the Capnocytophaga Genus.</title>
        <authorList>
            <person name="Villarma A."/>
            <person name="Gulvik C.A."/>
            <person name="Rowe L.A."/>
            <person name="Sheth M."/>
            <person name="Juieng P."/>
            <person name="Nicholson A.C."/>
            <person name="Loparev V.N."/>
            <person name="McQuiston J.R."/>
        </authorList>
    </citation>
    <scope>NUCLEOTIDE SEQUENCE [LARGE SCALE GENOMIC DNA]</scope>
    <source>
        <strain evidence="3 4">G7591</strain>
    </source>
</reference>
<gene>
    <name evidence="3" type="ORF">CGC48_02805</name>
</gene>
<feature type="transmembrane region" description="Helical" evidence="2">
    <location>
        <begin position="62"/>
        <end position="81"/>
    </location>
</feature>
<organism evidence="3 4">
    <name type="scientific">Capnocytophaga cynodegmi</name>
    <dbReference type="NCBI Taxonomy" id="28189"/>
    <lineage>
        <taxon>Bacteria</taxon>
        <taxon>Pseudomonadati</taxon>
        <taxon>Bacteroidota</taxon>
        <taxon>Flavobacteriia</taxon>
        <taxon>Flavobacteriales</taxon>
        <taxon>Flavobacteriaceae</taxon>
        <taxon>Capnocytophaga</taxon>
    </lineage>
</organism>
<dbReference type="EMBL" id="CP022378">
    <property type="protein sequence ID" value="ATA67658.1"/>
    <property type="molecule type" value="Genomic_DNA"/>
</dbReference>
<evidence type="ECO:0000313" key="3">
    <source>
        <dbReference type="EMBL" id="ATA67658.1"/>
    </source>
</evidence>
<keyword evidence="1" id="KW-0175">Coiled coil</keyword>
<dbReference type="Proteomes" id="UP000242855">
    <property type="component" value="Chromosome"/>
</dbReference>
<evidence type="ECO:0000256" key="2">
    <source>
        <dbReference type="SAM" id="Phobius"/>
    </source>
</evidence>
<keyword evidence="2" id="KW-0472">Membrane</keyword>
<keyword evidence="2" id="KW-0812">Transmembrane</keyword>
<proteinExistence type="predicted"/>
<sequence>MKEFIQSLFRTTEERVKNPIIGAFLTSWFLFNWKPILFIIFSPKVIEEKIEYIQSNFSSIHFLLVYPTFSTIFYVLALPYLNLLVDVLLKYSLIKRNTILINKQKQSIENQRELAIEEIKLEEAKINFRERNSHNKMVETLQNKIKELEINLDKEKERYEGLLSNLRKELEEQKEIASTEMKNFEQQYSNSRKQIAELNELLLKKDVIIEEQKEIALTEKKSFKQQYSNSRKQIAELNELLSEKDKIIQVLKLNYTTGEDTNIIHLPNGEIVIELRENNYTNYYNLETGSKYNEDDFGRYYRMISGGDIGSPYRDF</sequence>
<name>A0A250E7D2_9FLAO</name>
<dbReference type="KEGG" id="ccyn:CGC48_02805"/>
<feature type="coiled-coil region" evidence="1">
    <location>
        <begin position="105"/>
        <end position="240"/>
    </location>
</feature>
<dbReference type="AlphaFoldDB" id="A0A250E7D2"/>